<comment type="caution">
    <text evidence="1">The sequence shown here is derived from an EMBL/GenBank/DDBJ whole genome shotgun (WGS) entry which is preliminary data.</text>
</comment>
<evidence type="ECO:0000313" key="1">
    <source>
        <dbReference type="EMBL" id="PKC61288.1"/>
    </source>
</evidence>
<dbReference type="VEuPathDB" id="FungiDB:RhiirFUN_014216"/>
<organism evidence="1 2">
    <name type="scientific">Rhizophagus irregularis</name>
    <dbReference type="NCBI Taxonomy" id="588596"/>
    <lineage>
        <taxon>Eukaryota</taxon>
        <taxon>Fungi</taxon>
        <taxon>Fungi incertae sedis</taxon>
        <taxon>Mucoromycota</taxon>
        <taxon>Glomeromycotina</taxon>
        <taxon>Glomeromycetes</taxon>
        <taxon>Glomerales</taxon>
        <taxon>Glomeraceae</taxon>
        <taxon>Rhizophagus</taxon>
    </lineage>
</organism>
<reference evidence="1 2" key="1">
    <citation type="submission" date="2017-10" db="EMBL/GenBank/DDBJ databases">
        <title>Extensive intraspecific genome diversity in a model arbuscular mycorrhizal fungus.</title>
        <authorList>
            <person name="Chen E.C.H."/>
            <person name="Morin E."/>
            <person name="Baudet D."/>
            <person name="Noel J."/>
            <person name="Ndikumana S."/>
            <person name="Charron P."/>
            <person name="St-Onge C."/>
            <person name="Giorgi J."/>
            <person name="Grigoriev I.V."/>
            <person name="Roux C."/>
            <person name="Martin F.M."/>
            <person name="Corradi N."/>
        </authorList>
    </citation>
    <scope>NUCLEOTIDE SEQUENCE [LARGE SCALE GENOMIC DNA]</scope>
    <source>
        <strain evidence="1 2">A1</strain>
    </source>
</reference>
<dbReference type="EMBL" id="LLXH01001008">
    <property type="protein sequence ID" value="PKC61288.1"/>
    <property type="molecule type" value="Genomic_DNA"/>
</dbReference>
<dbReference type="VEuPathDB" id="FungiDB:RhiirA1_466767"/>
<dbReference type="SUPFAM" id="SSF82171">
    <property type="entry name" value="DPP6 N-terminal domain-like"/>
    <property type="match status" value="1"/>
</dbReference>
<dbReference type="Proteomes" id="UP000232688">
    <property type="component" value="Unassembled WGS sequence"/>
</dbReference>
<dbReference type="VEuPathDB" id="FungiDB:FUN_004031"/>
<reference evidence="1 2" key="2">
    <citation type="submission" date="2017-10" db="EMBL/GenBank/DDBJ databases">
        <title>Genome analyses suggest a sexual origin of heterokaryosis in a supposedly ancient asexual fungus.</title>
        <authorList>
            <person name="Corradi N."/>
            <person name="Sedzielewska K."/>
            <person name="Noel J."/>
            <person name="Charron P."/>
            <person name="Farinelli L."/>
            <person name="Marton T."/>
            <person name="Kruger M."/>
            <person name="Pelin A."/>
            <person name="Brachmann A."/>
            <person name="Corradi N."/>
        </authorList>
    </citation>
    <scope>NUCLEOTIDE SEQUENCE [LARGE SCALE GENOMIC DNA]</scope>
    <source>
        <strain evidence="1 2">A1</strain>
    </source>
</reference>
<dbReference type="VEuPathDB" id="FungiDB:RhiirFUN_006173"/>
<dbReference type="AlphaFoldDB" id="A0A2N0RDC8"/>
<sequence>MADFEKISIDINNDKDSIYDIINKIEIKTDINNEKDINYEKDINNEKDVDINKPRIDKPIIAVSPNEIYIVTYNPKDHSIVGWIDKDKEKEQLTEDITTEIKIQDNCYIDHICVSDDKKLACIVHKGNRCYPKIIDIHLDQEIELDLITGSFNEACHTFNQKGEYILYCKWGAYSVLNHRSHKIIWIFSTKTKTKWLCKRNYKIPEYFELIKFSDNSIYEWNVDTKQDIKIFYNKELEENKSHYSIQELKNNFRVSSNSKFICLRIMDKIIISSIELEIPIDYLDMNNDTLFIISLQNSNQKYSYDTPRHAIMIEPTKSTYKFDDEQTSLSLSPVASSLTHNNLKRKIEDGQSDFEELSLLFDESNEDNLVENINENVLEQETILPCTSDSSKIRPKNIDANIIEAFHNYQNTIPKTRKVITPAYWRILNLTGESLYDCKQLSEEDISQLSQEFSDDIS</sequence>
<protein>
    <submittedName>
        <fullName evidence="1">Uncharacterized protein</fullName>
    </submittedName>
</protein>
<name>A0A2N0RDC8_9GLOM</name>
<proteinExistence type="predicted"/>
<dbReference type="VEuPathDB" id="FungiDB:FUN_016204"/>
<evidence type="ECO:0000313" key="2">
    <source>
        <dbReference type="Proteomes" id="UP000232688"/>
    </source>
</evidence>
<gene>
    <name evidence="1" type="ORF">RhiirA1_466767</name>
</gene>
<accession>A0A2N0RDC8</accession>